<reference evidence="2" key="1">
    <citation type="submission" date="2019-09" db="EMBL/GenBank/DDBJ databases">
        <title>Characterisation of the sponge microbiome using genome-centric metagenomics.</title>
        <authorList>
            <person name="Engelberts J.P."/>
            <person name="Robbins S.J."/>
            <person name="De Goeij J.M."/>
            <person name="Aranda M."/>
            <person name="Bell S.C."/>
            <person name="Webster N.S."/>
        </authorList>
    </citation>
    <scope>NUCLEOTIDE SEQUENCE</scope>
    <source>
        <strain evidence="2">SB0675_bin_29</strain>
    </source>
</reference>
<feature type="compositionally biased region" description="Basic and acidic residues" evidence="1">
    <location>
        <begin position="504"/>
        <end position="516"/>
    </location>
</feature>
<sequence length="555" mass="61798">MESRPDFENAWDDLANRVADDQGLAGDETLPTPADVATALGEVGMARAREKYRLRFSALYDLVKKEYPEDRPDLFPQSDPSNPPARWHSLDMESALWVEGLPVSGMLINADGEIDRRLTVGLQMLNLIVLLVGPEDTLRSLGSKDDQPLGAEDNLIAGFEAVHMIWQSADPARRAGLEHPLKPLLAGWLNRPEVIQPDLDKGGRPQTKAFMPDGLFPGQPYSIPAQLRSDNGGEQLPILGKMERDGEQLPLLADILDDADLPIAPLLLAKAAGFHGLQPGRGARLDKRILIFSLLEMPLNQRRPGGRYELRRPLRFWRDLLWPTRDGKSSYRPVKHKQALRDALTAINLAEIIMPDGSSWIPVVRRGIPDLDSLDSEVIIQIELPSGSDRGPQVDKGVLAVAGVVSDPAFDLELGLAYLWDEAKRRNGGYRVYATRPEVIRNKQGHIMDAAGHVIVERKKPVTRWDHPRAVRTGRMERNPAADRVRVLDREARRRLAYGSGNSKRPDQLSRDRAATDKRLAGIESDGRILIERDAVDLRNGGDGWRILEVWSADA</sequence>
<dbReference type="EMBL" id="VYDA01000537">
    <property type="protein sequence ID" value="MYH63023.1"/>
    <property type="molecule type" value="Genomic_DNA"/>
</dbReference>
<name>A0A6B1G0Q6_9CHLR</name>
<organism evidence="2">
    <name type="scientific">Caldilineaceae bacterium SB0675_bin_29</name>
    <dbReference type="NCBI Taxonomy" id="2605266"/>
    <lineage>
        <taxon>Bacteria</taxon>
        <taxon>Bacillati</taxon>
        <taxon>Chloroflexota</taxon>
        <taxon>Caldilineae</taxon>
        <taxon>Caldilineales</taxon>
        <taxon>Caldilineaceae</taxon>
    </lineage>
</organism>
<proteinExistence type="predicted"/>
<comment type="caution">
    <text evidence="2">The sequence shown here is derived from an EMBL/GenBank/DDBJ whole genome shotgun (WGS) entry which is preliminary data.</text>
</comment>
<accession>A0A6B1G0Q6</accession>
<evidence type="ECO:0000313" key="2">
    <source>
        <dbReference type="EMBL" id="MYH63023.1"/>
    </source>
</evidence>
<dbReference type="AlphaFoldDB" id="A0A6B1G0Q6"/>
<evidence type="ECO:0000256" key="1">
    <source>
        <dbReference type="SAM" id="MobiDB-lite"/>
    </source>
</evidence>
<protein>
    <submittedName>
        <fullName evidence="2">Uncharacterized protein</fullName>
    </submittedName>
</protein>
<feature type="region of interest" description="Disordered" evidence="1">
    <location>
        <begin position="496"/>
        <end position="516"/>
    </location>
</feature>
<gene>
    <name evidence="2" type="ORF">F4148_15130</name>
</gene>